<dbReference type="AlphaFoldDB" id="A0AAD5QT68"/>
<dbReference type="EMBL" id="JAHQIW010004817">
    <property type="protein sequence ID" value="KAJ1363853.1"/>
    <property type="molecule type" value="Genomic_DNA"/>
</dbReference>
<organism evidence="2 3">
    <name type="scientific">Parelaphostrongylus tenuis</name>
    <name type="common">Meningeal worm</name>
    <dbReference type="NCBI Taxonomy" id="148309"/>
    <lineage>
        <taxon>Eukaryota</taxon>
        <taxon>Metazoa</taxon>
        <taxon>Ecdysozoa</taxon>
        <taxon>Nematoda</taxon>
        <taxon>Chromadorea</taxon>
        <taxon>Rhabditida</taxon>
        <taxon>Rhabditina</taxon>
        <taxon>Rhabditomorpha</taxon>
        <taxon>Strongyloidea</taxon>
        <taxon>Metastrongylidae</taxon>
        <taxon>Parelaphostrongylus</taxon>
    </lineage>
</organism>
<feature type="region of interest" description="Disordered" evidence="1">
    <location>
        <begin position="1"/>
        <end position="90"/>
    </location>
</feature>
<name>A0AAD5QT68_PARTN</name>
<feature type="compositionally biased region" description="Acidic residues" evidence="1">
    <location>
        <begin position="45"/>
        <end position="80"/>
    </location>
</feature>
<accession>A0AAD5QT68</accession>
<keyword evidence="3" id="KW-1185">Reference proteome</keyword>
<protein>
    <submittedName>
        <fullName evidence="2">Uncharacterized protein</fullName>
    </submittedName>
</protein>
<feature type="compositionally biased region" description="Polar residues" evidence="1">
    <location>
        <begin position="27"/>
        <end position="44"/>
    </location>
</feature>
<sequence>MKPYQPRYPVQQSDLKQPGQPRATRVFGTSDTSTTPNPTIQSAVSDDDDDEDEDDHEEGVEDDDDEDHHEEEENDNDDYGDDKMIMKMTM</sequence>
<evidence type="ECO:0000256" key="1">
    <source>
        <dbReference type="SAM" id="MobiDB-lite"/>
    </source>
</evidence>
<feature type="compositionally biased region" description="Basic and acidic residues" evidence="1">
    <location>
        <begin position="81"/>
        <end position="90"/>
    </location>
</feature>
<gene>
    <name evidence="2" type="ORF">KIN20_023804</name>
</gene>
<dbReference type="Proteomes" id="UP001196413">
    <property type="component" value="Unassembled WGS sequence"/>
</dbReference>
<reference evidence="2" key="1">
    <citation type="submission" date="2021-06" db="EMBL/GenBank/DDBJ databases">
        <title>Parelaphostrongylus tenuis whole genome reference sequence.</title>
        <authorList>
            <person name="Garwood T.J."/>
            <person name="Larsen P.A."/>
            <person name="Fountain-Jones N.M."/>
            <person name="Garbe J.R."/>
            <person name="Macchietto M.G."/>
            <person name="Kania S.A."/>
            <person name="Gerhold R.W."/>
            <person name="Richards J.E."/>
            <person name="Wolf T.M."/>
        </authorList>
    </citation>
    <scope>NUCLEOTIDE SEQUENCE</scope>
    <source>
        <strain evidence="2">MNPRO001-30</strain>
        <tissue evidence="2">Meninges</tissue>
    </source>
</reference>
<comment type="caution">
    <text evidence="2">The sequence shown here is derived from an EMBL/GenBank/DDBJ whole genome shotgun (WGS) entry which is preliminary data.</text>
</comment>
<evidence type="ECO:0000313" key="2">
    <source>
        <dbReference type="EMBL" id="KAJ1363853.1"/>
    </source>
</evidence>
<proteinExistence type="predicted"/>
<evidence type="ECO:0000313" key="3">
    <source>
        <dbReference type="Proteomes" id="UP001196413"/>
    </source>
</evidence>